<evidence type="ECO:0000313" key="2">
    <source>
        <dbReference type="EMBL" id="KAG9240203.1"/>
    </source>
</evidence>
<dbReference type="EMBL" id="MU254540">
    <property type="protein sequence ID" value="KAG9240203.1"/>
    <property type="molecule type" value="Genomic_DNA"/>
</dbReference>
<gene>
    <name evidence="2" type="ORF">BJ878DRAFT_311729</name>
</gene>
<protein>
    <submittedName>
        <fullName evidence="2">Uncharacterized protein</fullName>
    </submittedName>
</protein>
<organism evidence="2 3">
    <name type="scientific">Calycina marina</name>
    <dbReference type="NCBI Taxonomy" id="1763456"/>
    <lineage>
        <taxon>Eukaryota</taxon>
        <taxon>Fungi</taxon>
        <taxon>Dikarya</taxon>
        <taxon>Ascomycota</taxon>
        <taxon>Pezizomycotina</taxon>
        <taxon>Leotiomycetes</taxon>
        <taxon>Helotiales</taxon>
        <taxon>Pezizellaceae</taxon>
        <taxon>Calycina</taxon>
    </lineage>
</organism>
<evidence type="ECO:0000256" key="1">
    <source>
        <dbReference type="SAM" id="MobiDB-lite"/>
    </source>
</evidence>
<comment type="caution">
    <text evidence="2">The sequence shown here is derived from an EMBL/GenBank/DDBJ whole genome shotgun (WGS) entry which is preliminary data.</text>
</comment>
<evidence type="ECO:0000313" key="3">
    <source>
        <dbReference type="Proteomes" id="UP000887226"/>
    </source>
</evidence>
<feature type="non-terminal residue" evidence="2">
    <location>
        <position position="1"/>
    </location>
</feature>
<proteinExistence type="predicted"/>
<dbReference type="AlphaFoldDB" id="A0A9P7YUF5"/>
<feature type="region of interest" description="Disordered" evidence="1">
    <location>
        <begin position="107"/>
        <end position="183"/>
    </location>
</feature>
<feature type="compositionally biased region" description="Polar residues" evidence="1">
    <location>
        <begin position="167"/>
        <end position="176"/>
    </location>
</feature>
<dbReference type="OrthoDB" id="3558968at2759"/>
<reference evidence="2" key="1">
    <citation type="journal article" date="2021" name="IMA Fungus">
        <title>Genomic characterization of three marine fungi, including Emericellopsis atlantica sp. nov. with signatures of a generalist lifestyle and marine biomass degradation.</title>
        <authorList>
            <person name="Hagestad O.C."/>
            <person name="Hou L."/>
            <person name="Andersen J.H."/>
            <person name="Hansen E.H."/>
            <person name="Altermark B."/>
            <person name="Li C."/>
            <person name="Kuhnert E."/>
            <person name="Cox R.J."/>
            <person name="Crous P.W."/>
            <person name="Spatafora J.W."/>
            <person name="Lail K."/>
            <person name="Amirebrahimi M."/>
            <person name="Lipzen A."/>
            <person name="Pangilinan J."/>
            <person name="Andreopoulos W."/>
            <person name="Hayes R.D."/>
            <person name="Ng V."/>
            <person name="Grigoriev I.V."/>
            <person name="Jackson S.A."/>
            <person name="Sutton T.D.S."/>
            <person name="Dobson A.D.W."/>
            <person name="Rama T."/>
        </authorList>
    </citation>
    <scope>NUCLEOTIDE SEQUENCE</scope>
    <source>
        <strain evidence="2">TRa3180A</strain>
    </source>
</reference>
<sequence length="183" mass="20731">GRTHQGVQEFVRGGSVSREYQKNPKRVFTTLSNYIQQPNHVPNMAPTTRSRARNITPERPVRARECDTGERGAFFHSYDSNPENKSLPTLAKEHEIHRSTANRWLAERRDLGSPAKRRTRPLSTVLGRNSRISTRDVSKARVPVTESRPRPTLRSANRTPLPPDQKASITIQATSRESGRSEI</sequence>
<name>A0A9P7YUF5_9HELO</name>
<accession>A0A9P7YUF5</accession>
<dbReference type="Proteomes" id="UP000887226">
    <property type="component" value="Unassembled WGS sequence"/>
</dbReference>
<keyword evidence="3" id="KW-1185">Reference proteome</keyword>